<dbReference type="GO" id="GO:0005975">
    <property type="term" value="P:carbohydrate metabolic process"/>
    <property type="evidence" value="ECO:0007669"/>
    <property type="project" value="InterPro"/>
</dbReference>
<dbReference type="InterPro" id="IPR026891">
    <property type="entry name" value="Fn3-like"/>
</dbReference>
<proteinExistence type="inferred from homology"/>
<reference evidence="4 5" key="1">
    <citation type="journal article" date="2015" name="Genome Announc.">
        <title>Expanding the biotechnology potential of lactobacilli through comparative genomics of 213 strains and associated genera.</title>
        <authorList>
            <person name="Sun Z."/>
            <person name="Harris H.M."/>
            <person name="McCann A."/>
            <person name="Guo C."/>
            <person name="Argimon S."/>
            <person name="Zhang W."/>
            <person name="Yang X."/>
            <person name="Jeffery I.B."/>
            <person name="Cooney J.C."/>
            <person name="Kagawa T.F."/>
            <person name="Liu W."/>
            <person name="Song Y."/>
            <person name="Salvetti E."/>
            <person name="Wrobel A."/>
            <person name="Rasinkangas P."/>
            <person name="Parkhill J."/>
            <person name="Rea M.C."/>
            <person name="O'Sullivan O."/>
            <person name="Ritari J."/>
            <person name="Douillard F.P."/>
            <person name="Paul Ross R."/>
            <person name="Yang R."/>
            <person name="Briner A.E."/>
            <person name="Felis G.E."/>
            <person name="de Vos W.M."/>
            <person name="Barrangou R."/>
            <person name="Klaenhammer T.R."/>
            <person name="Caufield P.W."/>
            <person name="Cui Y."/>
            <person name="Zhang H."/>
            <person name="O'Toole P.W."/>
        </authorList>
    </citation>
    <scope>NUCLEOTIDE SEQUENCE [LARGE SCALE GENOMIC DNA]</scope>
    <source>
        <strain evidence="4 5">JCM 15530</strain>
    </source>
</reference>
<evidence type="ECO:0000313" key="5">
    <source>
        <dbReference type="Proteomes" id="UP000050911"/>
    </source>
</evidence>
<dbReference type="EMBL" id="AZCX01000002">
    <property type="protein sequence ID" value="KRK48830.1"/>
    <property type="molecule type" value="Genomic_DNA"/>
</dbReference>
<evidence type="ECO:0000259" key="3">
    <source>
        <dbReference type="SMART" id="SM01217"/>
    </source>
</evidence>
<evidence type="ECO:0000256" key="1">
    <source>
        <dbReference type="ARBA" id="ARBA00005336"/>
    </source>
</evidence>
<dbReference type="PRINTS" id="PR00133">
    <property type="entry name" value="GLHYDRLASE3"/>
</dbReference>
<dbReference type="SUPFAM" id="SSF52279">
    <property type="entry name" value="Beta-D-glucan exohydrolase, C-terminal domain"/>
    <property type="match status" value="1"/>
</dbReference>
<dbReference type="Gene3D" id="3.20.20.300">
    <property type="entry name" value="Glycoside hydrolase, family 3, N-terminal domain"/>
    <property type="match status" value="1"/>
</dbReference>
<evidence type="ECO:0000256" key="2">
    <source>
        <dbReference type="ARBA" id="ARBA00022801"/>
    </source>
</evidence>
<dbReference type="InterPro" id="IPR036881">
    <property type="entry name" value="Glyco_hydro_3_C_sf"/>
</dbReference>
<dbReference type="PANTHER" id="PTHR42715">
    <property type="entry name" value="BETA-GLUCOSIDASE"/>
    <property type="match status" value="1"/>
</dbReference>
<dbReference type="InterPro" id="IPR013783">
    <property type="entry name" value="Ig-like_fold"/>
</dbReference>
<dbReference type="PANTHER" id="PTHR42715:SF10">
    <property type="entry name" value="BETA-GLUCOSIDASE"/>
    <property type="match status" value="1"/>
</dbReference>
<dbReference type="SMART" id="SM01217">
    <property type="entry name" value="Fn3_like"/>
    <property type="match status" value="1"/>
</dbReference>
<comment type="similarity">
    <text evidence="1">Belongs to the glycosyl hydrolase 3 family.</text>
</comment>
<dbReference type="InterPro" id="IPR017853">
    <property type="entry name" value="GH"/>
</dbReference>
<dbReference type="PATRIC" id="fig|1302272.5.peg.1158"/>
<evidence type="ECO:0000313" key="4">
    <source>
        <dbReference type="EMBL" id="KRK48830.1"/>
    </source>
</evidence>
<accession>A0A0R1HPN9</accession>
<dbReference type="AlphaFoldDB" id="A0A0R1HPN9"/>
<dbReference type="RefSeq" id="WP_056942026.1">
    <property type="nucleotide sequence ID" value="NZ_AZCX01000002.1"/>
</dbReference>
<protein>
    <submittedName>
        <fullName evidence="4">Beta-glucosidase</fullName>
    </submittedName>
</protein>
<feature type="domain" description="Fibronectin type III-like" evidence="3">
    <location>
        <begin position="582"/>
        <end position="652"/>
    </location>
</feature>
<dbReference type="InterPro" id="IPR050288">
    <property type="entry name" value="Cellulose_deg_GH3"/>
</dbReference>
<gene>
    <name evidence="4" type="ORF">FC96_GL001151</name>
</gene>
<dbReference type="Pfam" id="PF00933">
    <property type="entry name" value="Glyco_hydro_3"/>
    <property type="match status" value="1"/>
</dbReference>
<dbReference type="InterPro" id="IPR001764">
    <property type="entry name" value="Glyco_hydro_3_N"/>
</dbReference>
<dbReference type="Pfam" id="PF14310">
    <property type="entry name" value="Fn3-like"/>
    <property type="match status" value="1"/>
</dbReference>
<dbReference type="GO" id="GO:0004553">
    <property type="term" value="F:hydrolase activity, hydrolyzing O-glycosyl compounds"/>
    <property type="evidence" value="ECO:0007669"/>
    <property type="project" value="InterPro"/>
</dbReference>
<dbReference type="SUPFAM" id="SSF51445">
    <property type="entry name" value="(Trans)glycosidases"/>
    <property type="match status" value="1"/>
</dbReference>
<organism evidence="4 5">
    <name type="scientific">Secundilactobacillus kimchicus JCM 15530</name>
    <dbReference type="NCBI Taxonomy" id="1302272"/>
    <lineage>
        <taxon>Bacteria</taxon>
        <taxon>Bacillati</taxon>
        <taxon>Bacillota</taxon>
        <taxon>Bacilli</taxon>
        <taxon>Lactobacillales</taxon>
        <taxon>Lactobacillaceae</taxon>
        <taxon>Secundilactobacillus</taxon>
    </lineage>
</organism>
<dbReference type="InterPro" id="IPR036962">
    <property type="entry name" value="Glyco_hydro_3_N_sf"/>
</dbReference>
<comment type="caution">
    <text evidence="4">The sequence shown here is derived from an EMBL/GenBank/DDBJ whole genome shotgun (WGS) entry which is preliminary data.</text>
</comment>
<keyword evidence="5" id="KW-1185">Reference proteome</keyword>
<dbReference type="InterPro" id="IPR002772">
    <property type="entry name" value="Glyco_hydro_3_C"/>
</dbReference>
<dbReference type="Pfam" id="PF01915">
    <property type="entry name" value="Glyco_hydro_3_C"/>
    <property type="match status" value="1"/>
</dbReference>
<dbReference type="Gene3D" id="2.60.40.10">
    <property type="entry name" value="Immunoglobulins"/>
    <property type="match status" value="1"/>
</dbReference>
<dbReference type="STRING" id="1302272.FC96_GL001151"/>
<dbReference type="Proteomes" id="UP000050911">
    <property type="component" value="Unassembled WGS sequence"/>
</dbReference>
<keyword evidence="2" id="KW-0378">Hydrolase</keyword>
<name>A0A0R1HPN9_9LACO</name>
<dbReference type="Gene3D" id="3.40.50.1700">
    <property type="entry name" value="Glycoside hydrolase family 3 C-terminal domain"/>
    <property type="match status" value="1"/>
</dbReference>
<sequence>MGIDQEKRNLTEAQKLRLVSGHDFWQSESIADVGIPAIRMSDGPHGLRYQATESDHLGINESVEATAFPTASASANSWDLGLLRQMGEAIGGEARSLGVDVVLGPGVNIKRNPLGGRNFEYFSEDPQLAGQLAAAWISGLQSTGTGASLKHFAGNNQETDRLLSDSLIDQTALHELYLEAFRIAVMTAQPETVMNAYNKVNGTYMSENTYLQTTVLRDQWGFQGAIVTDWGALNNPVESVNAGTDLEMPGNQHFFMGNLKKGLASGALKPAALDRAADKVTAIATTQRPKGISNREKLLSSHAALSQKIEEESAVLMINRDQVLPLDQHQDVLLVGEMARHTRFQGAGSSHINAPEVVSIEKGLRRAGATVDYVAGYSLTGKGDASLVAEAAQAAQKASQVVVVVGLPNEAESEGFDRQHMRLPDNQNEVVSALTAVNQNVVVLLVAGAPVELPWRSEVAGLMALYLGGERVGAAAANLLLGEISPSGHLAESYPVSYADVPSSALYGQNLRSVPYAESLYVGYRYYDKANLAVAFPFGYGLSYTTFNYGEPQLNRHVLGADEAGLTLTLTVENTGNVAGATVLQLYVSATDQDQLIPEKALQKFRKVWLAPGERQTVKLPIEKHAFERWQDDRQAWQVAPGGYQIFLGTSSRNKIATFDVQVAGSPLEKASIPVWYRQPNGQPTVGDFESLSGLKPAPLPELQAGQLTQMNTPRELSRFSTIVKKVTEMILSQMQSQAGNQPGSPEAAFLETIVLDTPLIRLAQQSSGSLKKWQVTSLVWLANHSLQRH</sequence>